<gene>
    <name evidence="8" type="ORF">H8M03_06070</name>
</gene>
<dbReference type="KEGG" id="ssau:H8M03_06070"/>
<evidence type="ECO:0000256" key="2">
    <source>
        <dbReference type="ARBA" id="ARBA00004613"/>
    </source>
</evidence>
<keyword evidence="9" id="KW-1185">Reference proteome</keyword>
<dbReference type="PROSITE" id="PS00330">
    <property type="entry name" value="HEMOLYSIN_CALCIUM"/>
    <property type="match status" value="3"/>
</dbReference>
<dbReference type="Gene3D" id="2.150.10.10">
    <property type="entry name" value="Serralysin-like metalloprotease, C-terminal"/>
    <property type="match status" value="8"/>
</dbReference>
<evidence type="ECO:0000256" key="4">
    <source>
        <dbReference type="ARBA" id="ARBA00022656"/>
    </source>
</evidence>
<dbReference type="PRINTS" id="PR01488">
    <property type="entry name" value="RTXTOXINA"/>
</dbReference>
<dbReference type="SUPFAM" id="SSF51120">
    <property type="entry name" value="beta-Roll"/>
    <property type="match status" value="5"/>
</dbReference>
<reference evidence="8 9" key="1">
    <citation type="submission" date="2020-08" db="EMBL/GenBank/DDBJ databases">
        <title>Sphingomonas sp. sand1-3 16S ribosomal RNA gene Genome sequencing and assembly.</title>
        <authorList>
            <person name="Kang M."/>
        </authorList>
    </citation>
    <scope>NUCLEOTIDE SEQUENCE [LARGE SCALE GENOMIC DNA]</scope>
    <source>
        <strain evidence="9">sand1-3</strain>
    </source>
</reference>
<name>A0A7G9L5I0_9SPHN</name>
<dbReference type="Proteomes" id="UP000515861">
    <property type="component" value="Chromosome"/>
</dbReference>
<organism evidence="8 9">
    <name type="scientific">Sphingomonas sabuli</name>
    <dbReference type="NCBI Taxonomy" id="2764186"/>
    <lineage>
        <taxon>Bacteria</taxon>
        <taxon>Pseudomonadati</taxon>
        <taxon>Pseudomonadota</taxon>
        <taxon>Alphaproteobacteria</taxon>
        <taxon>Sphingomonadales</taxon>
        <taxon>Sphingomonadaceae</taxon>
        <taxon>Sphingomonas</taxon>
    </lineage>
</organism>
<evidence type="ECO:0000256" key="6">
    <source>
        <dbReference type="ARBA" id="ARBA00023026"/>
    </source>
</evidence>
<dbReference type="GO" id="GO:0090729">
    <property type="term" value="F:toxin activity"/>
    <property type="evidence" value="ECO:0007669"/>
    <property type="project" value="UniProtKB-KW"/>
</dbReference>
<dbReference type="InterPro" id="IPR011049">
    <property type="entry name" value="Serralysin-like_metalloprot_C"/>
</dbReference>
<keyword evidence="6" id="KW-0843">Virulence</keyword>
<evidence type="ECO:0000313" key="8">
    <source>
        <dbReference type="EMBL" id="QNM83879.1"/>
    </source>
</evidence>
<keyword evidence="4" id="KW-0800">Toxin</keyword>
<dbReference type="InterPro" id="IPR001343">
    <property type="entry name" value="Hemolysn_Ca-bd"/>
</dbReference>
<dbReference type="EMBL" id="CP060697">
    <property type="protein sequence ID" value="QNM83879.1"/>
    <property type="molecule type" value="Genomic_DNA"/>
</dbReference>
<accession>A0A7G9L5I0</accession>
<keyword evidence="7" id="KW-0472">Membrane</keyword>
<dbReference type="InterPro" id="IPR018511">
    <property type="entry name" value="Hemolysin-typ_Ca-bd_CS"/>
</dbReference>
<dbReference type="GO" id="GO:0005576">
    <property type="term" value="C:extracellular region"/>
    <property type="evidence" value="ECO:0007669"/>
    <property type="project" value="UniProtKB-SubCell"/>
</dbReference>
<evidence type="ECO:0000256" key="5">
    <source>
        <dbReference type="ARBA" id="ARBA00022737"/>
    </source>
</evidence>
<dbReference type="PANTHER" id="PTHR38340:SF1">
    <property type="entry name" value="S-LAYER PROTEIN"/>
    <property type="match status" value="1"/>
</dbReference>
<evidence type="ECO:0000256" key="3">
    <source>
        <dbReference type="ARBA" id="ARBA00022525"/>
    </source>
</evidence>
<dbReference type="AlphaFoldDB" id="A0A7G9L5I0"/>
<dbReference type="GO" id="GO:0016020">
    <property type="term" value="C:membrane"/>
    <property type="evidence" value="ECO:0007669"/>
    <property type="project" value="UniProtKB-SubCell"/>
</dbReference>
<dbReference type="InterPro" id="IPR003995">
    <property type="entry name" value="RTX_toxin_determinant-A"/>
</dbReference>
<evidence type="ECO:0008006" key="10">
    <source>
        <dbReference type="Google" id="ProtNLM"/>
    </source>
</evidence>
<comment type="subcellular location">
    <subcellularLocation>
        <location evidence="1">Membrane</location>
    </subcellularLocation>
    <subcellularLocation>
        <location evidence="2">Secreted</location>
    </subcellularLocation>
</comment>
<dbReference type="RefSeq" id="WP_187480833.1">
    <property type="nucleotide sequence ID" value="NZ_CP060697.1"/>
</dbReference>
<sequence>MPNLYANTPFDMVELVQSGSLSEFFEWGEVILASQQEFVVEDPETNERLTLNGLFQDYNSEGYPTGGLVTDIVYAINGTDVFAIYDVSITVQAFTDYVLGDDLEGLFSTILSGADTLVGTDGDDNLIGFDGNDLVRGGSGNDALYGGDGADLLAEYSSDYGPFGDDFYDGGAGNDRVSYFTSDGLNGVTVNLNLAGPQNTGQGTDTLVSIEHISATYGNDTLTGNAAANWFWSFGGYDVLSGNGGNDYFTVGAGDKAIDGGTGVDTVEIFDLGYAQIYQANGGISVSLMLQGQAQSTGTGNWTLTNVENLGGAELNDVLIGDNANNVLAGSLGSDRLTGNGGNDWLYGDGVFYLDDNGVQALDPDYDFEGQSGQDILNGGAGNDHLFGGNNNDLLYGGAGNDEIDGGAGNDTASYTDATGGVSVLLGFLNPQDTAGSGIDTLISIENVDGSNYGDTLTGDDGVNTIRGLGGDDRIVGNGGDDVLDGGTGADVMRGGSGNDTYYADNGSDIAIEQPGEGVDTVYSSVNYRLRADVENLFLTGTAVRAYGGDGLNRLYGTDYANILDGAEGADIMRGGQGNDTYYVDNDNDAAVELANEGYDTVISSVSFNLRSNLESLELTGSAVRGYGNNLENRIIGTDGANVINGGFGADILRGGDGNDIYYVETAGDHTIETEGQGRDRVYTTISWTLENNVEDVFARGFDDIALTGNTLSNLIVGNSGDNTIDGRGGADSLRGALGADTFVFRDGEFGGLSSSTADRIIDFSQTQGDIIDLHLVDAHVGLAGNQAFDFIGTGDFTGAAGQLRYQVINGNTYVYGDTNGDETADFLIRLDGGVNLTGGDFIL</sequence>
<evidence type="ECO:0000313" key="9">
    <source>
        <dbReference type="Proteomes" id="UP000515861"/>
    </source>
</evidence>
<evidence type="ECO:0000256" key="1">
    <source>
        <dbReference type="ARBA" id="ARBA00004370"/>
    </source>
</evidence>
<proteinExistence type="predicted"/>
<keyword evidence="3" id="KW-0964">Secreted</keyword>
<dbReference type="Pfam" id="PF00353">
    <property type="entry name" value="HemolysinCabind"/>
    <property type="match status" value="9"/>
</dbReference>
<dbReference type="InterPro" id="IPR050557">
    <property type="entry name" value="RTX_toxin/Mannuronan_C5-epim"/>
</dbReference>
<evidence type="ECO:0000256" key="7">
    <source>
        <dbReference type="ARBA" id="ARBA00023136"/>
    </source>
</evidence>
<keyword evidence="5" id="KW-0677">Repeat</keyword>
<dbReference type="PANTHER" id="PTHR38340">
    <property type="entry name" value="S-LAYER PROTEIN"/>
    <property type="match status" value="1"/>
</dbReference>
<dbReference type="PRINTS" id="PR00313">
    <property type="entry name" value="CABNDNGRPT"/>
</dbReference>
<dbReference type="GO" id="GO:0005509">
    <property type="term" value="F:calcium ion binding"/>
    <property type="evidence" value="ECO:0007669"/>
    <property type="project" value="InterPro"/>
</dbReference>
<protein>
    <recommendedName>
        <fullName evidence="10">Calcium-binding protein</fullName>
    </recommendedName>
</protein>